<feature type="transmembrane region" description="Helical" evidence="1">
    <location>
        <begin position="63"/>
        <end position="84"/>
    </location>
</feature>
<keyword evidence="1" id="KW-0472">Membrane</keyword>
<reference evidence="3" key="1">
    <citation type="submission" date="2016-10" db="EMBL/GenBank/DDBJ databases">
        <authorList>
            <person name="Varghese N."/>
            <person name="Submissions S."/>
        </authorList>
    </citation>
    <scope>NUCLEOTIDE SEQUENCE [LARGE SCALE GENOMIC DNA]</scope>
    <source>
        <strain evidence="3">IBRC-M10078</strain>
    </source>
</reference>
<dbReference type="AlphaFoldDB" id="A0A1H0SNU9"/>
<keyword evidence="1" id="KW-1133">Transmembrane helix</keyword>
<sequence length="95" mass="10757">MNNENNVLWGAFFGFILGLLVSKVYLSWAILYRAEGTVYSGENGWRDGILSTPLWVRATDHPLGFTIGVISIFILIGILFIRYISNNTKDKKMDI</sequence>
<evidence type="ECO:0000313" key="2">
    <source>
        <dbReference type="EMBL" id="SDP43239.1"/>
    </source>
</evidence>
<name>A0A1H0SNU9_9BACI</name>
<keyword evidence="3" id="KW-1185">Reference proteome</keyword>
<gene>
    <name evidence="2" type="ORF">SAMN05216565_10333</name>
</gene>
<dbReference type="Proteomes" id="UP000199159">
    <property type="component" value="Unassembled WGS sequence"/>
</dbReference>
<evidence type="ECO:0000256" key="1">
    <source>
        <dbReference type="SAM" id="Phobius"/>
    </source>
</evidence>
<protein>
    <submittedName>
        <fullName evidence="2">Uncharacterized protein</fullName>
    </submittedName>
</protein>
<dbReference type="RefSeq" id="WP_090851486.1">
    <property type="nucleotide sequence ID" value="NZ_FNJU01000003.1"/>
</dbReference>
<accession>A0A1H0SNU9</accession>
<keyword evidence="1" id="KW-0812">Transmembrane</keyword>
<feature type="transmembrane region" description="Helical" evidence="1">
    <location>
        <begin position="7"/>
        <end position="31"/>
    </location>
</feature>
<evidence type="ECO:0000313" key="3">
    <source>
        <dbReference type="Proteomes" id="UP000199159"/>
    </source>
</evidence>
<dbReference type="OrthoDB" id="2952435at2"/>
<dbReference type="EMBL" id="FNJU01000003">
    <property type="protein sequence ID" value="SDP43239.1"/>
    <property type="molecule type" value="Genomic_DNA"/>
</dbReference>
<organism evidence="2 3">
    <name type="scientific">Litchfieldia salsa</name>
    <dbReference type="NCBI Taxonomy" id="930152"/>
    <lineage>
        <taxon>Bacteria</taxon>
        <taxon>Bacillati</taxon>
        <taxon>Bacillota</taxon>
        <taxon>Bacilli</taxon>
        <taxon>Bacillales</taxon>
        <taxon>Bacillaceae</taxon>
        <taxon>Litchfieldia</taxon>
    </lineage>
</organism>
<proteinExistence type="predicted"/>